<accession>A0A9D1PHH4</accession>
<reference evidence="1" key="2">
    <citation type="submission" date="2021-04" db="EMBL/GenBank/DDBJ databases">
        <authorList>
            <person name="Gilroy R."/>
        </authorList>
    </citation>
    <scope>NUCLEOTIDE SEQUENCE</scope>
    <source>
        <strain evidence="1">CHK193-4272</strain>
    </source>
</reference>
<protein>
    <submittedName>
        <fullName evidence="1">Uncharacterized protein</fullName>
    </submittedName>
</protein>
<feature type="non-terminal residue" evidence="1">
    <location>
        <position position="92"/>
    </location>
</feature>
<gene>
    <name evidence="1" type="ORF">H9746_01460</name>
</gene>
<dbReference type="Proteomes" id="UP000886808">
    <property type="component" value="Unassembled WGS sequence"/>
</dbReference>
<evidence type="ECO:0000313" key="2">
    <source>
        <dbReference type="Proteomes" id="UP000886808"/>
    </source>
</evidence>
<evidence type="ECO:0000313" key="1">
    <source>
        <dbReference type="EMBL" id="HIV61508.1"/>
    </source>
</evidence>
<dbReference type="AlphaFoldDB" id="A0A9D1PHH4"/>
<dbReference type="EMBL" id="DXIE01000011">
    <property type="protein sequence ID" value="HIV61508.1"/>
    <property type="molecule type" value="Genomic_DNA"/>
</dbReference>
<sequence length="92" mass="10418">MAEYTQNYSLKKPLPNEFYDVADQNSNMDKIDSALKKHDDLLDKKVDLDETGKIPQDQLPELDFIPNDEKGHPNGVAPLNKDKVLEIEYGGT</sequence>
<reference evidence="1" key="1">
    <citation type="journal article" date="2021" name="PeerJ">
        <title>Extensive microbial diversity within the chicken gut microbiome revealed by metagenomics and culture.</title>
        <authorList>
            <person name="Gilroy R."/>
            <person name="Ravi A."/>
            <person name="Getino M."/>
            <person name="Pursley I."/>
            <person name="Horton D.L."/>
            <person name="Alikhan N.F."/>
            <person name="Baker D."/>
            <person name="Gharbi K."/>
            <person name="Hall N."/>
            <person name="Watson M."/>
            <person name="Adriaenssens E.M."/>
            <person name="Foster-Nyarko E."/>
            <person name="Jarju S."/>
            <person name="Secka A."/>
            <person name="Antonio M."/>
            <person name="Oren A."/>
            <person name="Chaudhuri R.R."/>
            <person name="La Ragione R."/>
            <person name="Hildebrand F."/>
            <person name="Pallen M.J."/>
        </authorList>
    </citation>
    <scope>NUCLEOTIDE SEQUENCE</scope>
    <source>
        <strain evidence="1">CHK193-4272</strain>
    </source>
</reference>
<name>A0A9D1PHH4_9FIRM</name>
<organism evidence="1 2">
    <name type="scientific">Candidatus Butyricicoccus avistercoris</name>
    <dbReference type="NCBI Taxonomy" id="2838518"/>
    <lineage>
        <taxon>Bacteria</taxon>
        <taxon>Bacillati</taxon>
        <taxon>Bacillota</taxon>
        <taxon>Clostridia</taxon>
        <taxon>Eubacteriales</taxon>
        <taxon>Butyricicoccaceae</taxon>
        <taxon>Butyricicoccus</taxon>
    </lineage>
</organism>
<comment type="caution">
    <text evidence="1">The sequence shown here is derived from an EMBL/GenBank/DDBJ whole genome shotgun (WGS) entry which is preliminary data.</text>
</comment>
<proteinExistence type="predicted"/>